<dbReference type="EMBL" id="POUA01000008">
    <property type="protein sequence ID" value="PZG56066.1"/>
    <property type="molecule type" value="Genomic_DNA"/>
</dbReference>
<feature type="domain" description="Tetratrico peptide repeat group 5" evidence="1">
    <location>
        <begin position="108"/>
        <end position="136"/>
    </location>
</feature>
<keyword evidence="3" id="KW-1185">Reference proteome</keyword>
<dbReference type="Proteomes" id="UP000248544">
    <property type="component" value="Unassembled WGS sequence"/>
</dbReference>
<protein>
    <recommendedName>
        <fullName evidence="1">Tetratrico peptide repeat group 5 domain-containing protein</fullName>
    </recommendedName>
</protein>
<evidence type="ECO:0000313" key="3">
    <source>
        <dbReference type="Proteomes" id="UP000248544"/>
    </source>
</evidence>
<reference evidence="2 3" key="1">
    <citation type="submission" date="2018-01" db="EMBL/GenBank/DDBJ databases">
        <title>Draft genome sequence of Sphaerisporangium sp. 7K107.</title>
        <authorList>
            <person name="Sahin N."/>
            <person name="Saygin H."/>
            <person name="Ay H."/>
        </authorList>
    </citation>
    <scope>NUCLEOTIDE SEQUENCE [LARGE SCALE GENOMIC DNA]</scope>
    <source>
        <strain evidence="2 3">7K107</strain>
    </source>
</reference>
<name>A0A2W2H1Y7_9ACTN</name>
<dbReference type="AlphaFoldDB" id="A0A2W2H1Y7"/>
<sequence>MDTDDLMDPADRFAEEERYEEAAELYALAARAGEVGAEVKHASALFFLEDYPAAERILREAMAHQDPDAFDWLADVLVRTGRAAEAAQVMAQAAELGLPGAVLRVGAIWADSVGDRATAEQWYRRALDQGVPGARNDYGAFLSDDESRWAEAERMFLEAVEEGDDLALGNLGGLELDRGNLEAAIGWLERGVAAGADRSSALLKLAEAQEQLGRDDEARQNYEGSASRRNTSCLCNFISSSSRSR</sequence>
<evidence type="ECO:0000313" key="2">
    <source>
        <dbReference type="EMBL" id="PZG56066.1"/>
    </source>
</evidence>
<dbReference type="RefSeq" id="WP_111165315.1">
    <property type="nucleotide sequence ID" value="NZ_POUA01000008.1"/>
</dbReference>
<accession>A0A2W2H1Y7</accession>
<gene>
    <name evidence="2" type="ORF">C1I98_01950</name>
</gene>
<organism evidence="2 3">
    <name type="scientific">Spongiactinospora gelatinilytica</name>
    <dbReference type="NCBI Taxonomy" id="2666298"/>
    <lineage>
        <taxon>Bacteria</taxon>
        <taxon>Bacillati</taxon>
        <taxon>Actinomycetota</taxon>
        <taxon>Actinomycetes</taxon>
        <taxon>Streptosporangiales</taxon>
        <taxon>Streptosporangiaceae</taxon>
        <taxon>Spongiactinospora</taxon>
    </lineage>
</organism>
<dbReference type="Pfam" id="PF12688">
    <property type="entry name" value="TPR_5"/>
    <property type="match status" value="1"/>
</dbReference>
<dbReference type="InterPro" id="IPR011990">
    <property type="entry name" value="TPR-like_helical_dom_sf"/>
</dbReference>
<comment type="caution">
    <text evidence="2">The sequence shown here is derived from an EMBL/GenBank/DDBJ whole genome shotgun (WGS) entry which is preliminary data.</text>
</comment>
<dbReference type="Gene3D" id="1.25.40.10">
    <property type="entry name" value="Tetratricopeptide repeat domain"/>
    <property type="match status" value="2"/>
</dbReference>
<dbReference type="SUPFAM" id="SSF81901">
    <property type="entry name" value="HCP-like"/>
    <property type="match status" value="2"/>
</dbReference>
<dbReference type="Pfam" id="PF13432">
    <property type="entry name" value="TPR_16"/>
    <property type="match status" value="2"/>
</dbReference>
<evidence type="ECO:0000259" key="1">
    <source>
        <dbReference type="Pfam" id="PF12688"/>
    </source>
</evidence>
<proteinExistence type="predicted"/>
<dbReference type="InterPro" id="IPR041656">
    <property type="entry name" value="TPR_5"/>
</dbReference>